<feature type="non-terminal residue" evidence="1">
    <location>
        <position position="86"/>
    </location>
</feature>
<keyword evidence="1" id="KW-0489">Methyltransferase</keyword>
<sequence>ARKRREPGRGVVLRGGLYRAAGVHEARRVGWRGRAGRAIIRQPSRGPCLARKRVPRAGSIQGGSDGERCVLRAGSSELYPRGRKAM</sequence>
<dbReference type="EC" id="2.1.1.31" evidence="1"/>
<keyword evidence="1" id="KW-0808">Transferase</keyword>
<dbReference type="GO" id="GO:0032259">
    <property type="term" value="P:methylation"/>
    <property type="evidence" value="ECO:0007669"/>
    <property type="project" value="UniProtKB-KW"/>
</dbReference>
<proteinExistence type="predicted"/>
<dbReference type="AlphaFoldDB" id="A0A6J4R2D2"/>
<accession>A0A6J4R2D2</accession>
<dbReference type="GO" id="GO:0008168">
    <property type="term" value="F:methyltransferase activity"/>
    <property type="evidence" value="ECO:0007669"/>
    <property type="project" value="UniProtKB-KW"/>
</dbReference>
<dbReference type="EMBL" id="CADCVI010000064">
    <property type="protein sequence ID" value="CAA9462204.1"/>
    <property type="molecule type" value="Genomic_DNA"/>
</dbReference>
<evidence type="ECO:0000313" key="1">
    <source>
        <dbReference type="EMBL" id="CAA9462204.1"/>
    </source>
</evidence>
<organism evidence="1">
    <name type="scientific">uncultured Rubrobacteraceae bacterium</name>
    <dbReference type="NCBI Taxonomy" id="349277"/>
    <lineage>
        <taxon>Bacteria</taxon>
        <taxon>Bacillati</taxon>
        <taxon>Actinomycetota</taxon>
        <taxon>Rubrobacteria</taxon>
        <taxon>Rubrobacterales</taxon>
        <taxon>Rubrobacteraceae</taxon>
        <taxon>environmental samples</taxon>
    </lineage>
</organism>
<gene>
    <name evidence="1" type="ORF">AVDCRST_MAG25-1028</name>
</gene>
<reference evidence="1" key="1">
    <citation type="submission" date="2020-02" db="EMBL/GenBank/DDBJ databases">
        <authorList>
            <person name="Meier V. D."/>
        </authorList>
    </citation>
    <scope>NUCLEOTIDE SEQUENCE</scope>
    <source>
        <strain evidence="1">AVDCRST_MAG25</strain>
    </source>
</reference>
<feature type="non-terminal residue" evidence="1">
    <location>
        <position position="1"/>
    </location>
</feature>
<protein>
    <submittedName>
        <fullName evidence="1">tRNA (Guanine37-N1) -methyltransferase</fullName>
        <ecNumber evidence="1">2.1.1.31</ecNumber>
    </submittedName>
</protein>
<name>A0A6J4R2D2_9ACTN</name>